<comment type="subcellular location">
    <subcellularLocation>
        <location evidence="1">Cell membrane</location>
        <topology evidence="1">Peripheral membrane protein</topology>
    </subcellularLocation>
</comment>
<keyword evidence="5" id="KW-0547">Nucleotide-binding</keyword>
<dbReference type="FunFam" id="3.40.50.300:FF:000016">
    <property type="entry name" value="Oligopeptide ABC transporter ATP-binding component"/>
    <property type="match status" value="2"/>
</dbReference>
<dbReference type="PANTHER" id="PTHR43297">
    <property type="entry name" value="OLIGOPEPTIDE TRANSPORT ATP-BINDING PROTEIN APPD"/>
    <property type="match status" value="1"/>
</dbReference>
<dbReference type="Pfam" id="PF00005">
    <property type="entry name" value="ABC_tran"/>
    <property type="match status" value="2"/>
</dbReference>
<keyword evidence="7" id="KW-0472">Membrane</keyword>
<reference evidence="11" key="1">
    <citation type="submission" date="2017-09" db="EMBL/GenBank/DDBJ databases">
        <title>Brachybacterium sp. VM2412.</title>
        <authorList>
            <person name="Tak E.J."/>
            <person name="Bae J.-W."/>
        </authorList>
    </citation>
    <scope>NUCLEOTIDE SEQUENCE [LARGE SCALE GENOMIC DNA]</scope>
    <source>
        <strain evidence="11">VM2412</strain>
    </source>
</reference>
<feature type="region of interest" description="Disordered" evidence="8">
    <location>
        <begin position="340"/>
        <end position="367"/>
    </location>
</feature>
<keyword evidence="6 10" id="KW-0067">ATP-binding</keyword>
<dbReference type="OrthoDB" id="4787388at2"/>
<dbReference type="InterPro" id="IPR050388">
    <property type="entry name" value="ABC_Ni/Peptide_Import"/>
</dbReference>
<keyword evidence="11" id="KW-1185">Reference proteome</keyword>
<feature type="domain" description="ABC transporter" evidence="9">
    <location>
        <begin position="385"/>
        <end position="624"/>
    </location>
</feature>
<evidence type="ECO:0000256" key="6">
    <source>
        <dbReference type="ARBA" id="ARBA00022840"/>
    </source>
</evidence>
<dbReference type="GO" id="GO:0016887">
    <property type="term" value="F:ATP hydrolysis activity"/>
    <property type="evidence" value="ECO:0007669"/>
    <property type="project" value="InterPro"/>
</dbReference>
<evidence type="ECO:0000256" key="7">
    <source>
        <dbReference type="ARBA" id="ARBA00023136"/>
    </source>
</evidence>
<dbReference type="Proteomes" id="UP000218165">
    <property type="component" value="Chromosome"/>
</dbReference>
<dbReference type="PANTHER" id="PTHR43297:SF2">
    <property type="entry name" value="DIPEPTIDE TRANSPORT ATP-BINDING PROTEIN DPPD"/>
    <property type="match status" value="1"/>
</dbReference>
<evidence type="ECO:0000256" key="5">
    <source>
        <dbReference type="ARBA" id="ARBA00022741"/>
    </source>
</evidence>
<dbReference type="Gene3D" id="3.40.50.300">
    <property type="entry name" value="P-loop containing nucleotide triphosphate hydrolases"/>
    <property type="match status" value="2"/>
</dbReference>
<dbReference type="AlphaFoldDB" id="A0A291GJE2"/>
<dbReference type="SUPFAM" id="SSF52540">
    <property type="entry name" value="P-loop containing nucleoside triphosphate hydrolases"/>
    <property type="match status" value="2"/>
</dbReference>
<dbReference type="KEGG" id="brz:CFK38_02215"/>
<protein>
    <submittedName>
        <fullName evidence="10">Dipeptide ABC transporter ATP-binding protein</fullName>
    </submittedName>
</protein>
<dbReference type="RefSeq" id="WP_096801609.1">
    <property type="nucleotide sequence ID" value="NZ_CP023563.1"/>
</dbReference>
<dbReference type="InterPro" id="IPR027417">
    <property type="entry name" value="P-loop_NTPase"/>
</dbReference>
<dbReference type="GO" id="GO:0015833">
    <property type="term" value="P:peptide transport"/>
    <property type="evidence" value="ECO:0007669"/>
    <property type="project" value="InterPro"/>
</dbReference>
<evidence type="ECO:0000256" key="3">
    <source>
        <dbReference type="ARBA" id="ARBA00022448"/>
    </source>
</evidence>
<evidence type="ECO:0000256" key="8">
    <source>
        <dbReference type="SAM" id="MobiDB-lite"/>
    </source>
</evidence>
<dbReference type="NCBIfam" id="NF007739">
    <property type="entry name" value="PRK10419.1"/>
    <property type="match status" value="2"/>
</dbReference>
<dbReference type="Pfam" id="PF08352">
    <property type="entry name" value="oligo_HPY"/>
    <property type="match status" value="2"/>
</dbReference>
<dbReference type="SMART" id="SM00382">
    <property type="entry name" value="AAA"/>
    <property type="match status" value="2"/>
</dbReference>
<evidence type="ECO:0000256" key="4">
    <source>
        <dbReference type="ARBA" id="ARBA00022475"/>
    </source>
</evidence>
<name>A0A291GJE2_9MICO</name>
<keyword evidence="4" id="KW-1003">Cell membrane</keyword>
<proteinExistence type="inferred from homology"/>
<dbReference type="CDD" id="cd03257">
    <property type="entry name" value="ABC_NikE_OppD_transporters"/>
    <property type="match status" value="2"/>
</dbReference>
<dbReference type="InterPro" id="IPR003439">
    <property type="entry name" value="ABC_transporter-like_ATP-bd"/>
</dbReference>
<dbReference type="InterPro" id="IPR003593">
    <property type="entry name" value="AAA+_ATPase"/>
</dbReference>
<dbReference type="EMBL" id="CP023563">
    <property type="protein sequence ID" value="ATG50469.1"/>
    <property type="molecule type" value="Genomic_DNA"/>
</dbReference>
<feature type="domain" description="ABC transporter" evidence="9">
    <location>
        <begin position="21"/>
        <end position="271"/>
    </location>
</feature>
<dbReference type="PROSITE" id="PS00211">
    <property type="entry name" value="ABC_TRANSPORTER_1"/>
    <property type="match status" value="2"/>
</dbReference>
<gene>
    <name evidence="10" type="ORF">CFK38_02215</name>
</gene>
<evidence type="ECO:0000259" key="9">
    <source>
        <dbReference type="PROSITE" id="PS50893"/>
    </source>
</evidence>
<evidence type="ECO:0000313" key="11">
    <source>
        <dbReference type="Proteomes" id="UP000218165"/>
    </source>
</evidence>
<dbReference type="NCBIfam" id="TIGR01727">
    <property type="entry name" value="oligo_HPY"/>
    <property type="match status" value="2"/>
</dbReference>
<keyword evidence="3" id="KW-0813">Transport</keyword>
<dbReference type="InterPro" id="IPR017871">
    <property type="entry name" value="ABC_transporter-like_CS"/>
</dbReference>
<dbReference type="GO" id="GO:0005886">
    <property type="term" value="C:plasma membrane"/>
    <property type="evidence" value="ECO:0007669"/>
    <property type="project" value="UniProtKB-SubCell"/>
</dbReference>
<organism evidence="10 11">
    <name type="scientific">Brachybacterium vulturis</name>
    <dbReference type="NCBI Taxonomy" id="2017484"/>
    <lineage>
        <taxon>Bacteria</taxon>
        <taxon>Bacillati</taxon>
        <taxon>Actinomycetota</taxon>
        <taxon>Actinomycetes</taxon>
        <taxon>Micrococcales</taxon>
        <taxon>Dermabacteraceae</taxon>
        <taxon>Brachybacterium</taxon>
    </lineage>
</organism>
<dbReference type="NCBIfam" id="NF008453">
    <property type="entry name" value="PRK11308.1"/>
    <property type="match status" value="2"/>
</dbReference>
<evidence type="ECO:0000256" key="2">
    <source>
        <dbReference type="ARBA" id="ARBA00005417"/>
    </source>
</evidence>
<dbReference type="GO" id="GO:0005524">
    <property type="term" value="F:ATP binding"/>
    <property type="evidence" value="ECO:0007669"/>
    <property type="project" value="UniProtKB-KW"/>
</dbReference>
<evidence type="ECO:0000256" key="1">
    <source>
        <dbReference type="ARBA" id="ARBA00004202"/>
    </source>
</evidence>
<accession>A0A291GJE2</accession>
<comment type="similarity">
    <text evidence="2">Belongs to the ABC transporter superfamily.</text>
</comment>
<sequence>MKQDTHHEHRAGSADAARPLLQISDLHVSIPQRKGTVTPLRGVDLTLEAGRTIGIVGESGSGKTMTSLAIMGLLPGNGRVTSGTIEFDGTDLAAVDEDRARRRRGSDIGMIFQDPMTSLNPTMTIGEQVSEGARVHERLSKRAAHARAVEILDRVGMPRPQSIARDYPHQLSGGMRQRAMIAMALVNHPKLLIADEPTTALDVTTQRQILDLIEDIQEEFGSAAILVTHDLGVVAGRADDVAVMYAGRVVEQAPARTLFEEPAHQYTRALLAALPERAVQGSGRLYAIPGMPPNLGDQIEGCPFAPRCHGVQDDCLTGTVQPVVIGDGHVAACLHPGGEEIGGTADGTPAEVAPTGDGPGERASADGADQDVLEVSGATKEYPALGGSIVRRKVGTISAVSDVSFTVRPGETFGLVGESGCGKSTLGRLVAMLETPTSGSLRLEGSDITGLKGREARTAHRRIQMMFQDSTAAMDPRMRIDEILTEPLDIQKVGSAGSRADLVEDLVSDVGLADDALERYPHEFSGGQLQRVGLARSLALEPRLVVCDEPVSALDVSVQAQVLNLMKDVQAEHALAYLFISHDLSVVSYMSDRIGVMYLGHMVEQGPAEEISARPRHPYTRVLIDAVPTVDQQEDRERLFVEGELPSAADPPSGCRFRTRCPFAQEICATAPPVHEFGTEDDSHTVACHFPLPADGSLPVRAGAAR</sequence>
<dbReference type="InterPro" id="IPR013563">
    <property type="entry name" value="Oligopep_ABC_C"/>
</dbReference>
<evidence type="ECO:0000313" key="10">
    <source>
        <dbReference type="EMBL" id="ATG50469.1"/>
    </source>
</evidence>
<dbReference type="PROSITE" id="PS50893">
    <property type="entry name" value="ABC_TRANSPORTER_2"/>
    <property type="match status" value="2"/>
</dbReference>